<dbReference type="EMBL" id="OC861387">
    <property type="protein sequence ID" value="CAD7629406.1"/>
    <property type="molecule type" value="Genomic_DNA"/>
</dbReference>
<name>A0A7R9KU20_9ACAR</name>
<dbReference type="PANTHER" id="PTHR43019">
    <property type="entry name" value="SERINE ENDOPROTEASE DEGS"/>
    <property type="match status" value="1"/>
</dbReference>
<evidence type="ECO:0008006" key="3">
    <source>
        <dbReference type="Google" id="ProtNLM"/>
    </source>
</evidence>
<dbReference type="PANTHER" id="PTHR43019:SF23">
    <property type="entry name" value="PROTEASE DO-LIKE 5, CHLOROPLASTIC"/>
    <property type="match status" value="1"/>
</dbReference>
<dbReference type="SUPFAM" id="SSF50494">
    <property type="entry name" value="Trypsin-like serine proteases"/>
    <property type="match status" value="3"/>
</dbReference>
<evidence type="ECO:0000313" key="2">
    <source>
        <dbReference type="Proteomes" id="UP000759131"/>
    </source>
</evidence>
<dbReference type="InterPro" id="IPR009003">
    <property type="entry name" value="Peptidase_S1_PA"/>
</dbReference>
<keyword evidence="2" id="KW-1185">Reference proteome</keyword>
<proteinExistence type="predicted"/>
<organism evidence="1">
    <name type="scientific">Medioppia subpectinata</name>
    <dbReference type="NCBI Taxonomy" id="1979941"/>
    <lineage>
        <taxon>Eukaryota</taxon>
        <taxon>Metazoa</taxon>
        <taxon>Ecdysozoa</taxon>
        <taxon>Arthropoda</taxon>
        <taxon>Chelicerata</taxon>
        <taxon>Arachnida</taxon>
        <taxon>Acari</taxon>
        <taxon>Acariformes</taxon>
        <taxon>Sarcoptiformes</taxon>
        <taxon>Oribatida</taxon>
        <taxon>Brachypylina</taxon>
        <taxon>Oppioidea</taxon>
        <taxon>Oppiidae</taxon>
        <taxon>Medioppia</taxon>
    </lineage>
</organism>
<dbReference type="Pfam" id="PF13365">
    <property type="entry name" value="Trypsin_2"/>
    <property type="match status" value="3"/>
</dbReference>
<protein>
    <recommendedName>
        <fullName evidence="3">Serine protease</fullName>
    </recommendedName>
</protein>
<dbReference type="OrthoDB" id="17845at2759"/>
<gene>
    <name evidence="1" type="ORF">OSB1V03_LOCUS9823</name>
</gene>
<dbReference type="Gene3D" id="2.40.10.120">
    <property type="match status" value="3"/>
</dbReference>
<sequence>MIQVCNQSLPSVVMVCTTNGCGTGFVADKCGLIITNAHVVEDWKNVRIKLEVSIGMDNLYPNRQNTGPINEIPGRVVYCQPDKDLAVIRVYVKENSLSALVLSDRQELKAGEPVLLFGYPDNSWSVAVGEMLESDRPTIHDDYNYYGAVKNAQVMGRHVEHLAPATQGFSGGPILDAKGAVVGITNSGSIATQSGPLATDAIGMSANELIAHLLDPLARNQMRQVCSQTLSSLVMVFTEVEGSGTGFIADKSGLIITNCHVVEDWHNVGVLLTVPIEANRLYPHQQTQGTDWHNVGVLLTVPIEANRLYPHQQTQGTVDVIMGRVVYCQPDKDLAVIRVYVKEDSLPALVLSDRRPLNAGEPVLVFGFPDLSLSVAVGELLGSDRSTMGGDMGSDFPMINANLLGRHVEHLAAATQGFSGGPILDGKGAVVGIHNAGSVFTGSGPLATDAIVVLQNAKEFEMKTMREKYSMAGKRSLGVKINKMTNTFWVMSSAINRPLNVSDVPLVASIPAIIAGNDWYEYIRHNNTTKSHTNSLADNIFKLLITTRIAHLLDPLATVQMRQVCNQSVSSVALIYTTHGKCGTGFVVDKSGLIITNSHVVQDWQYVNVKFTARVDVTQVIPINQRRWLDVIPGQVVYCQPDKDLAVIRVYAKEDSLPALVLSDRRELKAGEPVLVFGYPDLALSVAVGEMLGSDRLIWFNDMDYNTCCTGAYSMCRHVEHLAPATRGFSGSPILDGKGAVVGIHNSGSVCVRSGLLATDAIGMSANGLVVGNGWENEINGIAIKSLTQLEEVLQSLTTADQTLHLKIEREEEIKYIDVKPLPANYHNFAVI</sequence>
<dbReference type="Proteomes" id="UP000759131">
    <property type="component" value="Unassembled WGS sequence"/>
</dbReference>
<dbReference type="AlphaFoldDB" id="A0A7R9KU20"/>
<reference evidence="1" key="1">
    <citation type="submission" date="2020-11" db="EMBL/GenBank/DDBJ databases">
        <authorList>
            <person name="Tran Van P."/>
        </authorList>
    </citation>
    <scope>NUCLEOTIDE SEQUENCE</scope>
</reference>
<accession>A0A7R9KU20</accession>
<dbReference type="EMBL" id="CAJPIZ010006812">
    <property type="protein sequence ID" value="CAG2109836.1"/>
    <property type="molecule type" value="Genomic_DNA"/>
</dbReference>
<evidence type="ECO:0000313" key="1">
    <source>
        <dbReference type="EMBL" id="CAD7629406.1"/>
    </source>
</evidence>